<protein>
    <submittedName>
        <fullName evidence="2">Uncharacterized protein</fullName>
    </submittedName>
</protein>
<dbReference type="RefSeq" id="WP_013187389.1">
    <property type="nucleotide sequence ID" value="NC_014230.1"/>
</dbReference>
<dbReference type="eggNOG" id="ENOG502ZA7B">
    <property type="taxonomic scope" value="Bacteria"/>
</dbReference>
<accession>A3UBK2</accession>
<sequence length="325" mass="36157">MKRYIKYSVVVGLLLALLPLQAQNDFGTSDDLGRIQLTSYVSNQIENLPIVARNNLQSKLARAVNKYGLGGSTNNARFIITPNVSVLEKNVLATAPPRVVVVLDIGLFVGDGVSGTKFSSGSITAKGVGSNETKAYINAFKQLRPENKEFKSVIEAAKPKILEYYNTNCDFIVAEAQNQAAQNNFDMALLNLTTVPQVSKDCYSKVSALIPEYYQKKIDTECNLKLNNARNVWNTDQNLDGADKAGIILSSIDPNASCYRDAVRLSNDIGKRVKDLTDREWKYILNQQKLDAQVEKASLDTAQKVLTTYFENQPQTINYNVRGWW</sequence>
<dbReference type="EMBL" id="CP002046">
    <property type="protein sequence ID" value="EAP86003.1"/>
    <property type="molecule type" value="Genomic_DNA"/>
</dbReference>
<dbReference type="GeneID" id="89453399"/>
<dbReference type="Proteomes" id="UP000002297">
    <property type="component" value="Chromosome"/>
</dbReference>
<evidence type="ECO:0000313" key="2">
    <source>
        <dbReference type="EMBL" id="EAP86003.1"/>
    </source>
</evidence>
<feature type="signal peptide" evidence="1">
    <location>
        <begin position="1"/>
        <end position="22"/>
    </location>
</feature>
<feature type="chain" id="PRO_5002660988" evidence="1">
    <location>
        <begin position="23"/>
        <end position="325"/>
    </location>
</feature>
<gene>
    <name evidence="2" type="ordered locus">CA2559_08221</name>
</gene>
<organism evidence="2 3">
    <name type="scientific">Croceibacter atlanticus (strain ATCC BAA-628 / JCM 21780 / CIP 108009 / IAM 15332 / KCTC 12090 / HTCC2559)</name>
    <dbReference type="NCBI Taxonomy" id="216432"/>
    <lineage>
        <taxon>Bacteria</taxon>
        <taxon>Pseudomonadati</taxon>
        <taxon>Bacteroidota</taxon>
        <taxon>Flavobacteriia</taxon>
        <taxon>Flavobacteriales</taxon>
        <taxon>Flavobacteriaceae</taxon>
        <taxon>Croceibacter</taxon>
    </lineage>
</organism>
<proteinExistence type="predicted"/>
<keyword evidence="1" id="KW-0732">Signal</keyword>
<evidence type="ECO:0000313" key="3">
    <source>
        <dbReference type="Proteomes" id="UP000002297"/>
    </source>
</evidence>
<reference evidence="2 3" key="1">
    <citation type="journal article" date="2010" name="J. Bacteriol.">
        <title>The complete genome sequence of Croceibacter atlanticus HTCC2559T.</title>
        <authorList>
            <person name="Oh H.M."/>
            <person name="Kang I."/>
            <person name="Ferriera S."/>
            <person name="Giovannoni S.J."/>
            <person name="Cho J.C."/>
        </authorList>
    </citation>
    <scope>NUCLEOTIDE SEQUENCE [LARGE SCALE GENOMIC DNA]</scope>
    <source>
        <strain evidence="3">ATCC BAA-628 / HTCC2559 / KCTC 12090</strain>
    </source>
</reference>
<dbReference type="KEGG" id="cat:CA2559_08221"/>
<dbReference type="AlphaFoldDB" id="A3UBK2"/>
<name>A3UBK2_CROAH</name>
<dbReference type="OrthoDB" id="1049190at2"/>
<keyword evidence="3" id="KW-1185">Reference proteome</keyword>
<dbReference type="HOGENOM" id="CLU_074097_0_0_10"/>
<dbReference type="STRING" id="216432.CA2559_08221"/>
<evidence type="ECO:0000256" key="1">
    <source>
        <dbReference type="SAM" id="SignalP"/>
    </source>
</evidence>